<dbReference type="PANTHER" id="PTHR34538:SF10">
    <property type="entry name" value="GENOME ASSEMBLY, CHROMOSOME: A06"/>
    <property type="match status" value="1"/>
</dbReference>
<comment type="caution">
    <text evidence="1">The sequence shown here is derived from an EMBL/GenBank/DDBJ whole genome shotgun (WGS) entry which is preliminary data.</text>
</comment>
<name>A0A834ZL05_TETSI</name>
<dbReference type="OrthoDB" id="1932900at2759"/>
<keyword evidence="2" id="KW-1185">Reference proteome</keyword>
<protein>
    <submittedName>
        <fullName evidence="1">Uncharacterized protein</fullName>
    </submittedName>
</protein>
<dbReference type="Proteomes" id="UP000655225">
    <property type="component" value="Unassembled WGS sequence"/>
</dbReference>
<organism evidence="1 2">
    <name type="scientific">Tetracentron sinense</name>
    <name type="common">Spur-leaf</name>
    <dbReference type="NCBI Taxonomy" id="13715"/>
    <lineage>
        <taxon>Eukaryota</taxon>
        <taxon>Viridiplantae</taxon>
        <taxon>Streptophyta</taxon>
        <taxon>Embryophyta</taxon>
        <taxon>Tracheophyta</taxon>
        <taxon>Spermatophyta</taxon>
        <taxon>Magnoliopsida</taxon>
        <taxon>Trochodendrales</taxon>
        <taxon>Trochodendraceae</taxon>
        <taxon>Tetracentron</taxon>
    </lineage>
</organism>
<dbReference type="AlphaFoldDB" id="A0A834ZL05"/>
<dbReference type="PANTHER" id="PTHR34538">
    <property type="entry name" value="EXPRESSED PROTEIN"/>
    <property type="match status" value="1"/>
</dbReference>
<reference evidence="1 2" key="1">
    <citation type="submission" date="2020-04" db="EMBL/GenBank/DDBJ databases">
        <title>Plant Genome Project.</title>
        <authorList>
            <person name="Zhang R.-G."/>
        </authorList>
    </citation>
    <scope>NUCLEOTIDE SEQUENCE [LARGE SCALE GENOMIC DNA]</scope>
    <source>
        <strain evidence="1">YNK0</strain>
        <tissue evidence="1">Leaf</tissue>
    </source>
</reference>
<proteinExistence type="predicted"/>
<sequence>MRGENLPREQRVGAWDLAGEHVEVASELAGETTPVLKTLEVTLELQQDSGSNLGVCGSSKTNHLGPSNFKVRIISVTMGWVGRLAWVNDCSKKHCRSLFWRMRASMKKAVKNGGKQRLNFQYDPSSYALNFDDGCYDLRENSNAFQQTQSKDCPATKNSKWVYVLWVKSY</sequence>
<dbReference type="EMBL" id="JABCRI010000003">
    <property type="protein sequence ID" value="KAF8409329.1"/>
    <property type="molecule type" value="Genomic_DNA"/>
</dbReference>
<evidence type="ECO:0000313" key="2">
    <source>
        <dbReference type="Proteomes" id="UP000655225"/>
    </source>
</evidence>
<accession>A0A834ZL05</accession>
<evidence type="ECO:0000313" key="1">
    <source>
        <dbReference type="EMBL" id="KAF8409329.1"/>
    </source>
</evidence>
<gene>
    <name evidence="1" type="ORF">HHK36_005404</name>
</gene>